<dbReference type="GO" id="GO:0003924">
    <property type="term" value="F:GTPase activity"/>
    <property type="evidence" value="ECO:0007669"/>
    <property type="project" value="UniProtKB-UniRule"/>
</dbReference>
<accession>A0A1B1YXV8</accession>
<evidence type="ECO:0000256" key="10">
    <source>
        <dbReference type="HAMAP-Rule" id="MF_00379"/>
    </source>
</evidence>
<keyword evidence="8 10" id="KW-0630">Potassium</keyword>
<keyword evidence="9 10" id="KW-0342">GTP-binding</keyword>
<feature type="binding site" evidence="10">
    <location>
        <begin position="245"/>
        <end position="251"/>
    </location>
    <ligand>
        <name>GTP</name>
        <dbReference type="ChEBI" id="CHEBI:37565"/>
    </ligand>
</feature>
<keyword evidence="6 10" id="KW-0378">Hydrolase</keyword>
<dbReference type="GO" id="GO:0005829">
    <property type="term" value="C:cytosol"/>
    <property type="evidence" value="ECO:0007669"/>
    <property type="project" value="TreeGrafter"/>
</dbReference>
<comment type="caution">
    <text evidence="10">Lacks conserved residue(s) required for the propagation of feature annotation.</text>
</comment>
<dbReference type="SUPFAM" id="SSF52540">
    <property type="entry name" value="P-loop containing nucleoside triphosphate hydrolases"/>
    <property type="match status" value="1"/>
</dbReference>
<dbReference type="InterPro" id="IPR018948">
    <property type="entry name" value="GTP-bd_TrmE_N"/>
</dbReference>
<evidence type="ECO:0000259" key="12">
    <source>
        <dbReference type="PROSITE" id="PS51709"/>
    </source>
</evidence>
<dbReference type="STRING" id="1810504.PG2T_09455"/>
<sequence length="445" mass="46841">MSAPTDTIAAIATPPGRGGVGMVRVSGPAATAICSALTGRLPPPRHARLATFRDADGQPIDQGLCLYFPAPHSFTGQDVVELHGHGGPVVMDMLLARVLTLGARQAAPGEFSQRAFLNDKLDLAQAEAVADLIDAASTAAARAALRSLDGEFSRQIGALSERLIELRVQIEAGLDFPDEELDLLADGRLATDAARLADDLRALVGRADEGRLLREGISVVLAGAPNVGKSSLLNALAEREAAIVTAIPGTTRDVLREYLAIDGLPLHLVDTAGLRDSHDPIEQEGMRRARAEIARADQLLFVTEASAPQPPPPELLAQASALTRVINKIDLTGEPPRTESAGGWTDVYLSVRSGAGLDLLRARIREAAGFAGTEGQFSARRRHVEALRQAAESTTRSAELLATGAGPELAAEELRLAQQALGEITGQVSSDDLLGRIFASFCIGK</sequence>
<dbReference type="CDD" id="cd14858">
    <property type="entry name" value="TrmE_N"/>
    <property type="match status" value="1"/>
</dbReference>
<feature type="binding site" evidence="10">
    <location>
        <position position="445"/>
    </location>
    <ligand>
        <name>(6S)-5-formyl-5,6,7,8-tetrahydrofolate</name>
        <dbReference type="ChEBI" id="CHEBI:57457"/>
    </ligand>
</feature>
<dbReference type="NCBIfam" id="TIGR00450">
    <property type="entry name" value="mnmE_trmE_thdF"/>
    <property type="match status" value="1"/>
</dbReference>
<dbReference type="KEGG" id="gbi:PG2T_09455"/>
<dbReference type="CDD" id="cd04164">
    <property type="entry name" value="trmE"/>
    <property type="match status" value="1"/>
</dbReference>
<dbReference type="InterPro" id="IPR027266">
    <property type="entry name" value="TrmE/GcvT-like"/>
</dbReference>
<comment type="similarity">
    <text evidence="1 10 11">Belongs to the TRAFAC class TrmE-Era-EngA-EngB-Septin-like GTPase superfamily. TrmE GTPase family.</text>
</comment>
<evidence type="ECO:0000313" key="14">
    <source>
        <dbReference type="Proteomes" id="UP000092952"/>
    </source>
</evidence>
<feature type="binding site" evidence="10">
    <location>
        <position position="120"/>
    </location>
    <ligand>
        <name>(6S)-5-formyl-5,6,7,8-tetrahydrofolate</name>
        <dbReference type="ChEBI" id="CHEBI:57457"/>
    </ligand>
</feature>
<dbReference type="OrthoDB" id="9805918at2"/>
<evidence type="ECO:0000256" key="8">
    <source>
        <dbReference type="ARBA" id="ARBA00022958"/>
    </source>
</evidence>
<dbReference type="SUPFAM" id="SSF116878">
    <property type="entry name" value="TrmE connector domain"/>
    <property type="match status" value="1"/>
</dbReference>
<dbReference type="PROSITE" id="PS51709">
    <property type="entry name" value="G_TRME"/>
    <property type="match status" value="1"/>
</dbReference>
<dbReference type="Pfam" id="PF12631">
    <property type="entry name" value="MnmE_helical"/>
    <property type="match status" value="1"/>
</dbReference>
<feature type="binding site" evidence="10">
    <location>
        <position position="251"/>
    </location>
    <ligand>
        <name>Mg(2+)</name>
        <dbReference type="ChEBI" id="CHEBI:18420"/>
    </ligand>
</feature>
<gene>
    <name evidence="10" type="primary">mnmE</name>
    <name evidence="10" type="synonym">trmE</name>
    <name evidence="13" type="ORF">PG2T_09455</name>
</gene>
<feature type="binding site" evidence="10">
    <location>
        <position position="81"/>
    </location>
    <ligand>
        <name>(6S)-5-formyl-5,6,7,8-tetrahydrofolate</name>
        <dbReference type="ChEBI" id="CHEBI:57457"/>
    </ligand>
</feature>
<dbReference type="NCBIfam" id="TIGR00231">
    <property type="entry name" value="small_GTP"/>
    <property type="match status" value="1"/>
</dbReference>
<dbReference type="PANTHER" id="PTHR42714">
    <property type="entry name" value="TRNA MODIFICATION GTPASE GTPBP3"/>
    <property type="match status" value="1"/>
</dbReference>
<feature type="binding site" evidence="10">
    <location>
        <begin position="270"/>
        <end position="273"/>
    </location>
    <ligand>
        <name>GTP</name>
        <dbReference type="ChEBI" id="CHEBI:37565"/>
    </ligand>
</feature>
<dbReference type="InParanoid" id="A0A1B1YXV8"/>
<dbReference type="Gene3D" id="3.40.50.300">
    <property type="entry name" value="P-loop containing nucleotide triphosphate hydrolases"/>
    <property type="match status" value="1"/>
</dbReference>
<dbReference type="EMBL" id="CP014671">
    <property type="protein sequence ID" value="ANX05576.1"/>
    <property type="molecule type" value="Genomic_DNA"/>
</dbReference>
<evidence type="ECO:0000256" key="9">
    <source>
        <dbReference type="ARBA" id="ARBA00023134"/>
    </source>
</evidence>
<dbReference type="Proteomes" id="UP000092952">
    <property type="component" value="Chromosome"/>
</dbReference>
<dbReference type="Gene3D" id="1.20.120.430">
    <property type="entry name" value="tRNA modification GTPase MnmE domain 2"/>
    <property type="match status" value="1"/>
</dbReference>
<feature type="binding site" evidence="10">
    <location>
        <position position="245"/>
    </location>
    <ligand>
        <name>K(+)</name>
        <dbReference type="ChEBI" id="CHEBI:29103"/>
    </ligand>
</feature>
<comment type="subunit">
    <text evidence="10">Homodimer. Heterotetramer of two MnmE and two MnmG subunits.</text>
</comment>
<feature type="binding site" evidence="10">
    <location>
        <position position="250"/>
    </location>
    <ligand>
        <name>K(+)</name>
        <dbReference type="ChEBI" id="CHEBI:29103"/>
    </ligand>
</feature>
<evidence type="ECO:0000256" key="6">
    <source>
        <dbReference type="ARBA" id="ARBA00022801"/>
    </source>
</evidence>
<dbReference type="GO" id="GO:0005525">
    <property type="term" value="F:GTP binding"/>
    <property type="evidence" value="ECO:0007669"/>
    <property type="project" value="UniProtKB-UniRule"/>
</dbReference>
<comment type="subcellular location">
    <subcellularLocation>
        <location evidence="10">Cytoplasm</location>
    </subcellularLocation>
</comment>
<keyword evidence="5 10" id="KW-0547">Nucleotide-binding</keyword>
<dbReference type="Pfam" id="PF10396">
    <property type="entry name" value="TrmE_N"/>
    <property type="match status" value="1"/>
</dbReference>
<evidence type="ECO:0000256" key="11">
    <source>
        <dbReference type="RuleBase" id="RU003313"/>
    </source>
</evidence>
<evidence type="ECO:0000313" key="13">
    <source>
        <dbReference type="EMBL" id="ANX05576.1"/>
    </source>
</evidence>
<dbReference type="AlphaFoldDB" id="A0A1B1YXV8"/>
<evidence type="ECO:0000256" key="2">
    <source>
        <dbReference type="ARBA" id="ARBA00022490"/>
    </source>
</evidence>
<dbReference type="InterPro" id="IPR006073">
    <property type="entry name" value="GTP-bd"/>
</dbReference>
<reference evidence="14" key="1">
    <citation type="submission" date="2016-03" db="EMBL/GenBank/DDBJ databases">
        <title>Complete genome sequence of Solimmundus cernigliae, representing a novel lineage of polycyclic aromatic hydrocarbon degraders within the Gammaproteobacteria.</title>
        <authorList>
            <person name="Singleton D.R."/>
            <person name="Dickey A.N."/>
            <person name="Scholl E.H."/>
            <person name="Wright F.A."/>
            <person name="Aitken M.D."/>
        </authorList>
    </citation>
    <scope>NUCLEOTIDE SEQUENCE [LARGE SCALE GENOMIC DNA]</scope>
    <source>
        <strain evidence="14">TR3.2</strain>
    </source>
</reference>
<dbReference type="InterPro" id="IPR027417">
    <property type="entry name" value="P-loop_NTPase"/>
</dbReference>
<protein>
    <recommendedName>
        <fullName evidence="10">tRNA modification GTPase MnmE</fullName>
        <ecNumber evidence="10">3.6.-.-</ecNumber>
    </recommendedName>
</protein>
<evidence type="ECO:0000256" key="3">
    <source>
        <dbReference type="ARBA" id="ARBA00022694"/>
    </source>
</evidence>
<keyword evidence="3 10" id="KW-0819">tRNA processing</keyword>
<dbReference type="InterPro" id="IPR027368">
    <property type="entry name" value="MnmE_dom2"/>
</dbReference>
<dbReference type="InterPro" id="IPR005225">
    <property type="entry name" value="Small_GTP-bd"/>
</dbReference>
<dbReference type="GO" id="GO:0002098">
    <property type="term" value="P:tRNA wobble uridine modification"/>
    <property type="evidence" value="ECO:0007669"/>
    <property type="project" value="TreeGrafter"/>
</dbReference>
<feature type="binding site" evidence="10">
    <location>
        <position position="24"/>
    </location>
    <ligand>
        <name>(6S)-5-formyl-5,6,7,8-tetrahydrofolate</name>
        <dbReference type="ChEBI" id="CHEBI:57457"/>
    </ligand>
</feature>
<keyword evidence="7 10" id="KW-0460">Magnesium</keyword>
<evidence type="ECO:0000256" key="5">
    <source>
        <dbReference type="ARBA" id="ARBA00022741"/>
    </source>
</evidence>
<keyword evidence="2 10" id="KW-0963">Cytoplasm</keyword>
<name>A0A1B1YXV8_9GAMM</name>
<feature type="binding site" evidence="10">
    <location>
        <position position="230"/>
    </location>
    <ligand>
        <name>Mg(2+)</name>
        <dbReference type="ChEBI" id="CHEBI:18420"/>
    </ligand>
</feature>
<dbReference type="Pfam" id="PF01926">
    <property type="entry name" value="MMR_HSR1"/>
    <property type="match status" value="1"/>
</dbReference>
<evidence type="ECO:0000256" key="4">
    <source>
        <dbReference type="ARBA" id="ARBA00022723"/>
    </source>
</evidence>
<dbReference type="GO" id="GO:0030488">
    <property type="term" value="P:tRNA methylation"/>
    <property type="evidence" value="ECO:0007669"/>
    <property type="project" value="TreeGrafter"/>
</dbReference>
<dbReference type="GO" id="GO:0046872">
    <property type="term" value="F:metal ion binding"/>
    <property type="evidence" value="ECO:0007669"/>
    <property type="project" value="UniProtKB-KW"/>
</dbReference>
<dbReference type="InterPro" id="IPR025867">
    <property type="entry name" value="MnmE_helical"/>
</dbReference>
<organism evidence="13 14">
    <name type="scientific">Immundisolibacter cernigliae</name>
    <dbReference type="NCBI Taxonomy" id="1810504"/>
    <lineage>
        <taxon>Bacteria</taxon>
        <taxon>Pseudomonadati</taxon>
        <taxon>Pseudomonadota</taxon>
        <taxon>Gammaproteobacteria</taxon>
        <taxon>Immundisolibacterales</taxon>
        <taxon>Immundisolibacteraceae</taxon>
        <taxon>Immundisolibacter</taxon>
    </lineage>
</organism>
<dbReference type="FunFam" id="3.30.1360.120:FF:000001">
    <property type="entry name" value="tRNA modification GTPase MnmE"/>
    <property type="match status" value="1"/>
</dbReference>
<dbReference type="Gene3D" id="3.30.1360.120">
    <property type="entry name" value="Probable tRNA modification gtpase trme, domain 1"/>
    <property type="match status" value="1"/>
</dbReference>
<dbReference type="EC" id="3.6.-.-" evidence="10"/>
<dbReference type="FunCoup" id="A0A1B1YXV8">
    <property type="interactions" value="579"/>
</dbReference>
<dbReference type="HAMAP" id="MF_00379">
    <property type="entry name" value="GTPase_MnmE"/>
    <property type="match status" value="1"/>
</dbReference>
<feature type="binding site" evidence="10">
    <location>
        <position position="247"/>
    </location>
    <ligand>
        <name>K(+)</name>
        <dbReference type="ChEBI" id="CHEBI:29103"/>
    </ligand>
</feature>
<comment type="function">
    <text evidence="10">Exhibits a very high intrinsic GTPase hydrolysis rate. Involved in the addition of a carboxymethylaminomethyl (cmnm) group at the wobble position (U34) of certain tRNAs, forming tRNA-cmnm(5)s(2)U34.</text>
</comment>
<keyword evidence="4 10" id="KW-0479">Metal-binding</keyword>
<dbReference type="InterPro" id="IPR004520">
    <property type="entry name" value="GTPase_MnmE"/>
</dbReference>
<dbReference type="InterPro" id="IPR031168">
    <property type="entry name" value="G_TrmE"/>
</dbReference>
<evidence type="ECO:0000256" key="7">
    <source>
        <dbReference type="ARBA" id="ARBA00022842"/>
    </source>
</evidence>
<dbReference type="RefSeq" id="WP_068808065.1">
    <property type="nucleotide sequence ID" value="NZ_CP014671.1"/>
</dbReference>
<dbReference type="PANTHER" id="PTHR42714:SF2">
    <property type="entry name" value="TRNA MODIFICATION GTPASE GTPBP3, MITOCHONDRIAL"/>
    <property type="match status" value="1"/>
</dbReference>
<keyword evidence="14" id="KW-1185">Reference proteome</keyword>
<feature type="domain" description="TrmE-type G" evidence="12">
    <location>
        <begin position="216"/>
        <end position="369"/>
    </location>
</feature>
<feature type="binding site" evidence="10">
    <location>
        <position position="226"/>
    </location>
    <ligand>
        <name>K(+)</name>
        <dbReference type="ChEBI" id="CHEBI:29103"/>
    </ligand>
</feature>
<proteinExistence type="inferred from homology"/>
<comment type="cofactor">
    <cofactor evidence="10">
        <name>K(+)</name>
        <dbReference type="ChEBI" id="CHEBI:29103"/>
    </cofactor>
    <text evidence="10">Binds 1 potassium ion per subunit.</text>
</comment>
<dbReference type="NCBIfam" id="NF003661">
    <property type="entry name" value="PRK05291.1-3"/>
    <property type="match status" value="1"/>
</dbReference>
<evidence type="ECO:0000256" key="1">
    <source>
        <dbReference type="ARBA" id="ARBA00011043"/>
    </source>
</evidence>
<feature type="binding site" evidence="10">
    <location>
        <begin position="226"/>
        <end position="231"/>
    </location>
    <ligand>
        <name>GTP</name>
        <dbReference type="ChEBI" id="CHEBI:37565"/>
    </ligand>
</feature>